<keyword evidence="7" id="KW-0067">ATP-binding</keyword>
<feature type="domain" description="Dynein heavy chain AAA lid" evidence="16">
    <location>
        <begin position="672"/>
        <end position="811"/>
    </location>
</feature>
<reference evidence="18" key="1">
    <citation type="submission" date="2025-08" db="UniProtKB">
        <authorList>
            <consortium name="Ensembl"/>
        </authorList>
    </citation>
    <scope>IDENTIFICATION</scope>
</reference>
<dbReference type="GO" id="GO:0005524">
    <property type="term" value="F:ATP binding"/>
    <property type="evidence" value="ECO:0007669"/>
    <property type="project" value="UniProtKB-KW"/>
</dbReference>
<evidence type="ECO:0000256" key="7">
    <source>
        <dbReference type="ARBA" id="ARBA00022840"/>
    </source>
</evidence>
<dbReference type="FunFam" id="1.10.8.1220:FF:000001">
    <property type="entry name" value="Dynein axonemal heavy chain 5"/>
    <property type="match status" value="1"/>
</dbReference>
<dbReference type="InterPro" id="IPR042219">
    <property type="entry name" value="AAA_lid_11_sf"/>
</dbReference>
<evidence type="ECO:0000313" key="18">
    <source>
        <dbReference type="Ensembl" id="ENSACIP00000014161.1"/>
    </source>
</evidence>
<keyword evidence="10" id="KW-0969">Cilium</keyword>
<dbReference type="GO" id="GO:0031514">
    <property type="term" value="C:motile cilium"/>
    <property type="evidence" value="ECO:0007669"/>
    <property type="project" value="UniProtKB-ARBA"/>
</dbReference>
<evidence type="ECO:0000259" key="17">
    <source>
        <dbReference type="Pfam" id="PF18199"/>
    </source>
</evidence>
<dbReference type="Gene3D" id="1.10.8.720">
    <property type="entry name" value="Region D6 of dynein motor"/>
    <property type="match status" value="1"/>
</dbReference>
<dbReference type="Pfam" id="PF18198">
    <property type="entry name" value="AAA_lid_11"/>
    <property type="match status" value="1"/>
</dbReference>
<keyword evidence="9" id="KW-0175">Coiled coil</keyword>
<evidence type="ECO:0000256" key="5">
    <source>
        <dbReference type="ARBA" id="ARBA00022737"/>
    </source>
</evidence>
<evidence type="ECO:0000256" key="1">
    <source>
        <dbReference type="ARBA" id="ARBA00004430"/>
    </source>
</evidence>
<reference evidence="18" key="2">
    <citation type="submission" date="2025-09" db="UniProtKB">
        <authorList>
            <consortium name="Ensembl"/>
        </authorList>
    </citation>
    <scope>IDENTIFICATION</scope>
</reference>
<evidence type="ECO:0000313" key="19">
    <source>
        <dbReference type="Proteomes" id="UP000261340"/>
    </source>
</evidence>
<dbReference type="STRING" id="61819.ENSACIP00000014161"/>
<dbReference type="Gene3D" id="1.10.8.1220">
    <property type="match status" value="1"/>
</dbReference>
<dbReference type="AlphaFoldDB" id="A0A3Q0RTW8"/>
<evidence type="ECO:0000259" key="16">
    <source>
        <dbReference type="Pfam" id="PF18198"/>
    </source>
</evidence>
<dbReference type="PANTHER" id="PTHR22878:SF63">
    <property type="entry name" value="DYNEIN AXONEMAL HEAVY CHAIN 10"/>
    <property type="match status" value="1"/>
</dbReference>
<organism evidence="18 19">
    <name type="scientific">Amphilophus citrinellus</name>
    <name type="common">Midas cichlid</name>
    <name type="synonym">Cichlasoma citrinellum</name>
    <dbReference type="NCBI Taxonomy" id="61819"/>
    <lineage>
        <taxon>Eukaryota</taxon>
        <taxon>Metazoa</taxon>
        <taxon>Chordata</taxon>
        <taxon>Craniata</taxon>
        <taxon>Vertebrata</taxon>
        <taxon>Euteleostomi</taxon>
        <taxon>Actinopterygii</taxon>
        <taxon>Neopterygii</taxon>
        <taxon>Teleostei</taxon>
        <taxon>Neoteleostei</taxon>
        <taxon>Acanthomorphata</taxon>
        <taxon>Ovalentaria</taxon>
        <taxon>Cichlomorphae</taxon>
        <taxon>Cichliformes</taxon>
        <taxon>Cichlidae</taxon>
        <taxon>New World cichlids</taxon>
        <taxon>Cichlasomatinae</taxon>
        <taxon>Heroini</taxon>
        <taxon>Amphilophus</taxon>
    </lineage>
</organism>
<dbReference type="GO" id="GO:0051959">
    <property type="term" value="F:dynein light intermediate chain binding"/>
    <property type="evidence" value="ECO:0007669"/>
    <property type="project" value="InterPro"/>
</dbReference>
<dbReference type="PANTHER" id="PTHR22878">
    <property type="entry name" value="DYNEIN HEAVY CHAIN 6, AXONEMAL-LIKE-RELATED"/>
    <property type="match status" value="1"/>
</dbReference>
<accession>A0A3Q0RTW8</accession>
<dbReference type="GO" id="GO:0007018">
    <property type="term" value="P:microtubule-based movement"/>
    <property type="evidence" value="ECO:0007669"/>
    <property type="project" value="InterPro"/>
</dbReference>
<evidence type="ECO:0000259" key="15">
    <source>
        <dbReference type="Pfam" id="PF12781"/>
    </source>
</evidence>
<dbReference type="Pfam" id="PF18199">
    <property type="entry name" value="Dynein_C"/>
    <property type="match status" value="1"/>
</dbReference>
<dbReference type="Gene3D" id="3.40.50.300">
    <property type="entry name" value="P-loop containing nucleotide triphosphate hydrolases"/>
    <property type="match status" value="2"/>
</dbReference>
<feature type="domain" description="Dynein heavy chain region D6 P-loop" evidence="14">
    <location>
        <begin position="535"/>
        <end position="639"/>
    </location>
</feature>
<feature type="domain" description="Dynein heavy chain C-terminal" evidence="17">
    <location>
        <begin position="818"/>
        <end position="895"/>
    </location>
</feature>
<comment type="similarity">
    <text evidence="2">Belongs to the dynein heavy chain family.</text>
</comment>
<evidence type="ECO:0000256" key="10">
    <source>
        <dbReference type="ARBA" id="ARBA00023069"/>
    </source>
</evidence>
<evidence type="ECO:0000256" key="4">
    <source>
        <dbReference type="ARBA" id="ARBA00022701"/>
    </source>
</evidence>
<dbReference type="Pfam" id="PF12781">
    <property type="entry name" value="AAA_9"/>
    <property type="match status" value="1"/>
</dbReference>
<evidence type="ECO:0000256" key="13">
    <source>
        <dbReference type="ARBA" id="ARBA00023273"/>
    </source>
</evidence>
<evidence type="ECO:0000256" key="12">
    <source>
        <dbReference type="ARBA" id="ARBA00023212"/>
    </source>
</evidence>
<dbReference type="FunFam" id="3.40.50.300:FF:000049">
    <property type="entry name" value="Dynein, axonemal, heavy chain 5"/>
    <property type="match status" value="1"/>
</dbReference>
<dbReference type="InterPro" id="IPR041228">
    <property type="entry name" value="Dynein_C"/>
</dbReference>
<evidence type="ECO:0008006" key="20">
    <source>
        <dbReference type="Google" id="ProtNLM"/>
    </source>
</evidence>
<dbReference type="Proteomes" id="UP000261340">
    <property type="component" value="Unplaced"/>
</dbReference>
<keyword evidence="8" id="KW-0243">Dynein</keyword>
<dbReference type="GeneTree" id="ENSGT00940000154642"/>
<evidence type="ECO:0000256" key="3">
    <source>
        <dbReference type="ARBA" id="ARBA00022490"/>
    </source>
</evidence>
<keyword evidence="11" id="KW-0505">Motor protein</keyword>
<dbReference type="GO" id="GO:0045505">
    <property type="term" value="F:dynein intermediate chain binding"/>
    <property type="evidence" value="ECO:0007669"/>
    <property type="project" value="InterPro"/>
</dbReference>
<dbReference type="InterPro" id="IPR035706">
    <property type="entry name" value="AAA_9"/>
</dbReference>
<evidence type="ECO:0000256" key="11">
    <source>
        <dbReference type="ARBA" id="ARBA00023175"/>
    </source>
</evidence>
<keyword evidence="12" id="KW-0206">Cytoskeleton</keyword>
<feature type="domain" description="Dynein heavy chain ATP-binding dynein motor region" evidence="15">
    <location>
        <begin position="78"/>
        <end position="299"/>
    </location>
</feature>
<evidence type="ECO:0000259" key="14">
    <source>
        <dbReference type="Pfam" id="PF03028"/>
    </source>
</evidence>
<dbReference type="Ensembl" id="ENSACIT00000014542.1">
    <property type="protein sequence ID" value="ENSACIP00000014161.1"/>
    <property type="gene ID" value="ENSACIG00000010924.1"/>
</dbReference>
<proteinExistence type="inferred from homology"/>
<evidence type="ECO:0000256" key="6">
    <source>
        <dbReference type="ARBA" id="ARBA00022741"/>
    </source>
</evidence>
<dbReference type="InterPro" id="IPR027417">
    <property type="entry name" value="P-loop_NTPase"/>
</dbReference>
<dbReference type="GO" id="GO:0008569">
    <property type="term" value="F:minus-end-directed microtubule motor activity"/>
    <property type="evidence" value="ECO:0007669"/>
    <property type="project" value="InterPro"/>
</dbReference>
<dbReference type="FunFam" id="3.40.50.300:FF:000153">
    <property type="entry name" value="Dynein axonemal heavy chain 1"/>
    <property type="match status" value="1"/>
</dbReference>
<name>A0A3Q0RTW8_AMPCI</name>
<evidence type="ECO:0000256" key="9">
    <source>
        <dbReference type="ARBA" id="ARBA00023054"/>
    </source>
</evidence>
<dbReference type="Gene3D" id="1.20.920.20">
    <property type="match status" value="1"/>
</dbReference>
<keyword evidence="13" id="KW-0966">Cell projection</keyword>
<protein>
    <recommendedName>
        <fullName evidence="20">Dynein heavy chain 10, axonemal</fullName>
    </recommendedName>
</protein>
<dbReference type="InterPro" id="IPR026983">
    <property type="entry name" value="DHC"/>
</dbReference>
<keyword evidence="6" id="KW-0547">Nucleotide-binding</keyword>
<keyword evidence="19" id="KW-1185">Reference proteome</keyword>
<keyword evidence="5" id="KW-0677">Repeat</keyword>
<dbReference type="Gene3D" id="1.20.1270.280">
    <property type="match status" value="1"/>
</dbReference>
<keyword evidence="4" id="KW-0493">Microtubule</keyword>
<evidence type="ECO:0000256" key="2">
    <source>
        <dbReference type="ARBA" id="ARBA00008887"/>
    </source>
</evidence>
<sequence length="899" mass="104039">MKYIRLFDNINIYRRVCLLGDCLLAAAFLSYEGAFSWDFRNEMVYQMWVKDVQKTKYCTICIFPIEWSNYMLNKPCIRWVSEGLPPDELSVQNGILTTRGSRFPMCIDPQQQALNWIKKKEENNNLKVQKDLIDPDFLKQLEMAIKYGFPFLFQDVHEYIDPVIDNILEKNVKGAEGRQVIMLGDKEVDYDPNFKLYLNTKLANPKFSPSVFGKATVINYTVTLKGLEDQLLSFIMGFEKKELEEQRERLIQETSKNKKLLKSLGDTLLRELATSTGNMLDNTELVETLEETKLKASEVFEKLKLAETTSEDIEKLRDGYRPAAKRGAILFFVLTEMAAVNSMYQYSLASYLEVFEFSLRKSMPDPSLPKRLQNITNTLTYSVYNYGCTGLFESHKLLFSFNMTIKIEQAEETVPQEELEFFIKECQGKKPCDWLADQGWEDAVKLAELFPEQFGSLPDDIEKNPTEWQSVSGQSDRNHYRHENLSAFQKLLLLRCFRVDRVYRAVTDYVTVIMGERYVQPPVISFDAIYDQSTPFSPIVFILSPGSDPAGDLMKLAARSGFGGNKFKFLAMGQGQEKTASRGQWLMLQNCHLLVKWLKKLEKALERITKPNPNFRLWITTNPIKDFPIGILQKSLKVVTEPPNGLKLNMRATYSKISHEALTTCPHPAFCSLVFVLAFFHAVVQERRKYGKIGWNVPYDFSESDFFVSAHKQGDTDIPWGSLKYLIGEVMYGGRAIDSFDRRILTVYMDEYFGDFLFYTFQQFHFFRNKDVDYKIPPTGPKKVYVGQQLYEIETMPLANTPEVMGLHSNAEIGYYTNAVKEMWTHLIDLQPQTGMSWYLSDTQNKLPQLFDLDVIHKKFGTDISPTSVVLLQELERFNKLVFRMQLSLTELQRVRWRG</sequence>
<dbReference type="GO" id="GO:0005930">
    <property type="term" value="C:axoneme"/>
    <property type="evidence" value="ECO:0007669"/>
    <property type="project" value="UniProtKB-SubCell"/>
</dbReference>
<comment type="subcellular location">
    <subcellularLocation>
        <location evidence="1">Cytoplasm</location>
        <location evidence="1">Cytoskeleton</location>
        <location evidence="1">Cilium axoneme</location>
    </subcellularLocation>
</comment>
<dbReference type="Pfam" id="PF03028">
    <property type="entry name" value="Dynein_heavy"/>
    <property type="match status" value="1"/>
</dbReference>
<dbReference type="GO" id="GO:0005874">
    <property type="term" value="C:microtubule"/>
    <property type="evidence" value="ECO:0007669"/>
    <property type="project" value="UniProtKB-KW"/>
</dbReference>
<dbReference type="Gene3D" id="6.10.140.1060">
    <property type="match status" value="1"/>
</dbReference>
<dbReference type="InterPro" id="IPR004273">
    <property type="entry name" value="Dynein_heavy_D6_P-loop"/>
</dbReference>
<dbReference type="FunFam" id="1.10.8.720:FF:000005">
    <property type="entry name" value="Dynein axonemal heavy chain 10"/>
    <property type="match status" value="1"/>
</dbReference>
<evidence type="ECO:0000256" key="8">
    <source>
        <dbReference type="ARBA" id="ARBA00023017"/>
    </source>
</evidence>
<keyword evidence="3" id="KW-0963">Cytoplasm</keyword>
<dbReference type="InterPro" id="IPR041658">
    <property type="entry name" value="AAA_lid_11"/>
</dbReference>
<dbReference type="GO" id="GO:0030286">
    <property type="term" value="C:dynein complex"/>
    <property type="evidence" value="ECO:0007669"/>
    <property type="project" value="UniProtKB-KW"/>
</dbReference>